<dbReference type="GO" id="GO:0031267">
    <property type="term" value="F:small GTPase binding"/>
    <property type="evidence" value="ECO:0007669"/>
    <property type="project" value="InterPro"/>
</dbReference>
<evidence type="ECO:0000256" key="4">
    <source>
        <dbReference type="ARBA" id="ARBA00023242"/>
    </source>
</evidence>
<evidence type="ECO:0000256" key="5">
    <source>
        <dbReference type="SAM" id="MobiDB-lite"/>
    </source>
</evidence>
<comment type="subcellular location">
    <subcellularLocation>
        <location evidence="1">Nucleus</location>
    </subcellularLocation>
</comment>
<keyword evidence="4" id="KW-0539">Nucleus</keyword>
<evidence type="ECO:0000313" key="7">
    <source>
        <dbReference type="EMBL" id="CUS13559.1"/>
    </source>
</evidence>
<dbReference type="PANTHER" id="PTHR10997:SF7">
    <property type="entry name" value="IMPORTIN-11"/>
    <property type="match status" value="1"/>
</dbReference>
<dbReference type="GO" id="GO:0005829">
    <property type="term" value="C:cytosol"/>
    <property type="evidence" value="ECO:0007669"/>
    <property type="project" value="TreeGrafter"/>
</dbReference>
<dbReference type="PROSITE" id="PS50166">
    <property type="entry name" value="IMPORTIN_B_NT"/>
    <property type="match status" value="1"/>
</dbReference>
<dbReference type="PANTHER" id="PTHR10997">
    <property type="entry name" value="IMPORTIN-7, 8, 11"/>
    <property type="match status" value="1"/>
</dbReference>
<dbReference type="AlphaFoldDB" id="A0A292Q177"/>
<dbReference type="Pfam" id="PF25758">
    <property type="entry name" value="TPR_IPO11"/>
    <property type="match status" value="1"/>
</dbReference>
<comment type="similarity">
    <text evidence="2">Belongs to the importin beta family.</text>
</comment>
<keyword evidence="8" id="KW-1185">Reference proteome</keyword>
<dbReference type="InterPro" id="IPR058669">
    <property type="entry name" value="TPR_IPO7/11-like"/>
</dbReference>
<dbReference type="InterPro" id="IPR001494">
    <property type="entry name" value="Importin-beta_N"/>
</dbReference>
<dbReference type="SMART" id="SM00913">
    <property type="entry name" value="IBN_N"/>
    <property type="match status" value="1"/>
</dbReference>
<feature type="domain" description="Importin N-terminal" evidence="6">
    <location>
        <begin position="34"/>
        <end position="118"/>
    </location>
</feature>
<dbReference type="Proteomes" id="UP001412239">
    <property type="component" value="Unassembled WGS sequence"/>
</dbReference>
<dbReference type="EMBL" id="LN890971">
    <property type="protein sequence ID" value="CUS13559.1"/>
    <property type="molecule type" value="Genomic_DNA"/>
</dbReference>
<gene>
    <name evidence="7" type="ORF">GSTUAT00002349001</name>
</gene>
<dbReference type="InterPro" id="IPR011989">
    <property type="entry name" value="ARM-like"/>
</dbReference>
<dbReference type="GO" id="GO:0006606">
    <property type="term" value="P:protein import into nucleus"/>
    <property type="evidence" value="ECO:0007669"/>
    <property type="project" value="TreeGrafter"/>
</dbReference>
<evidence type="ECO:0000259" key="6">
    <source>
        <dbReference type="PROSITE" id="PS50166"/>
    </source>
</evidence>
<dbReference type="GO" id="GO:0005635">
    <property type="term" value="C:nuclear envelope"/>
    <property type="evidence" value="ECO:0007669"/>
    <property type="project" value="TreeGrafter"/>
</dbReference>
<protein>
    <recommendedName>
        <fullName evidence="6">Importin N-terminal domain-containing protein</fullName>
    </recommendedName>
</protein>
<evidence type="ECO:0000256" key="3">
    <source>
        <dbReference type="ARBA" id="ARBA00022448"/>
    </source>
</evidence>
<dbReference type="InterPro" id="IPR016024">
    <property type="entry name" value="ARM-type_fold"/>
</dbReference>
<accession>A0A292Q177</accession>
<organism evidence="7 8">
    <name type="scientific">Tuber aestivum</name>
    <name type="common">summer truffle</name>
    <dbReference type="NCBI Taxonomy" id="59557"/>
    <lineage>
        <taxon>Eukaryota</taxon>
        <taxon>Fungi</taxon>
        <taxon>Dikarya</taxon>
        <taxon>Ascomycota</taxon>
        <taxon>Pezizomycotina</taxon>
        <taxon>Pezizomycetes</taxon>
        <taxon>Pezizales</taxon>
        <taxon>Tuberaceae</taxon>
        <taxon>Tuber</taxon>
    </lineage>
</organism>
<evidence type="ECO:0000313" key="8">
    <source>
        <dbReference type="Proteomes" id="UP001412239"/>
    </source>
</evidence>
<dbReference type="Gene3D" id="1.25.10.10">
    <property type="entry name" value="Leucine-rich Repeat Variant"/>
    <property type="match status" value="1"/>
</dbReference>
<dbReference type="SUPFAM" id="SSF48371">
    <property type="entry name" value="ARM repeat"/>
    <property type="match status" value="1"/>
</dbReference>
<proteinExistence type="inferred from homology"/>
<reference evidence="7" key="1">
    <citation type="submission" date="2015-10" db="EMBL/GenBank/DDBJ databases">
        <authorList>
            <person name="Regsiter A."/>
            <person name="william w."/>
        </authorList>
    </citation>
    <scope>NUCLEOTIDE SEQUENCE</scope>
    <source>
        <strain evidence="7">Montdore</strain>
    </source>
</reference>
<evidence type="ECO:0000256" key="2">
    <source>
        <dbReference type="ARBA" id="ARBA00007991"/>
    </source>
</evidence>
<keyword evidence="3" id="KW-0813">Transport</keyword>
<feature type="region of interest" description="Disordered" evidence="5">
    <location>
        <begin position="348"/>
        <end position="370"/>
    </location>
</feature>
<evidence type="ECO:0000256" key="1">
    <source>
        <dbReference type="ARBA" id="ARBA00004123"/>
    </source>
</evidence>
<name>A0A292Q177_9PEZI</name>
<feature type="compositionally biased region" description="Polar residues" evidence="5">
    <location>
        <begin position="348"/>
        <end position="360"/>
    </location>
</feature>
<dbReference type="Pfam" id="PF03810">
    <property type="entry name" value="IBN_N"/>
    <property type="match status" value="1"/>
</dbReference>
<sequence>MSAASGNAVPLSPQFLLEALQAASSQSQELVKHASAQLKDWETRPGYWSLLQDAFFDRSLPVEIRWLAIITLKQGVDKYWRKTANKHVPLFSSAGLRSAMSKDEKAFLRSRLLSSSIDEPHHQLALQNAVIVAKVARLEYPFDWPEVFTELTSIIRDASRSTSETGGDEVATLRLKRSLSMMLHVVKELATGRLVRTKANLQSVTPEVFKALGGVYVRYVEVWHALLDQRPAPAKLVDSMTVSLLTLKVLRRLIVAGYEFPNRVAEVRELWSILSGQVWAIFEAEKQIPPIEEAVSTLLKKHVINIGKLFLEVGSSHAAAFALLPDTLRLLGKYWEVVVDHGNSLMQQSSQQVNGESNGKSGAEQKAEGERTKFRQRVALQGMLLFRNCLRTIFSPVATFKYRHKAEKDETKEATTVFKIQLFTPETVTHCMEVLVTKYFVIRPSDLTEWEEDPEGWSEQWENAVESWEFLIRPCAEKLFMDLVLNFKETLGEPLMRVFSSVSSDEKSDVLIKDAIYTAVGLAAPVLHTTLNFDQFMHNTLVKEIQIQQPGYNILRRRIAILIGQWVSVKISPDSRPTVYRITQHLLNREDPLNDLVVRLSAARNLKRSVEEWEFGVESFLPYVDDLFTKLMSLINEVEQTEVRMGLLDVIGVVVERLEHRIAPYAESIITILPPLWEQTGDEHLFKQAILTILTKLVSAMKDKSLQYHHMVIPLIRFSVEPGSGMQVYLLEDALDLWEAAIRATPAPAPQGLLDLVTYLLPCVELGTLTLRKVLDIIESYVILAPREMIEVHRAGMFDAFASLQGTLKPEANGIITSVVEIVIRAAEALGGEQALSVVGNELIRSGFLPTLLEGIEKSHEAHQTTGPNRRYAPLDAIVMTDYFSVLSRMVLASTTMLAENVRVCAERKGRTMDSDMEWILEEWFRHVRLWTLGTRDAASGFGNIGHPKQRKLGCIALTRLLETNQGWILKRLQDLMTVWTDVVTELQENQGAEGYHSALIYWEAGQESVSEDVETAERRRRKELLISDPAQSMDIVALIKHHLTKAQNENGGPEAFRNDWVVNVDDHVLADFGKLGIF</sequence>